<evidence type="ECO:0000313" key="3">
    <source>
        <dbReference type="RefSeq" id="XP_025418343.1"/>
    </source>
</evidence>
<reference evidence="3" key="1">
    <citation type="submission" date="2025-08" db="UniProtKB">
        <authorList>
            <consortium name="RefSeq"/>
        </authorList>
    </citation>
    <scope>IDENTIFICATION</scope>
    <source>
        <tissue evidence="3">Whole body</tissue>
    </source>
</reference>
<protein>
    <submittedName>
        <fullName evidence="3">Uncharacterized protein LOC112689056 isoform X2</fullName>
    </submittedName>
</protein>
<gene>
    <name evidence="3" type="primary">LOC112689056</name>
</gene>
<accession>A0A8B8G672</accession>
<proteinExistence type="predicted"/>
<sequence>MEDKMKSDLTYRKTVVTELSRLMGQNLSETVRKIMQKLFSDTLLTFYSYIGFKGKKQFSTLQTCAVIFESIRRMKKFTDIANIEIEKPLKTWIA</sequence>
<dbReference type="Proteomes" id="UP000694846">
    <property type="component" value="Unplaced"/>
</dbReference>
<feature type="domain" description="DUF4806" evidence="1">
    <location>
        <begin position="1"/>
        <end position="63"/>
    </location>
</feature>
<evidence type="ECO:0000313" key="2">
    <source>
        <dbReference type="Proteomes" id="UP000694846"/>
    </source>
</evidence>
<dbReference type="Pfam" id="PF16064">
    <property type="entry name" value="DUF4806"/>
    <property type="match status" value="1"/>
</dbReference>
<dbReference type="RefSeq" id="XP_025418343.1">
    <property type="nucleotide sequence ID" value="XM_025562558.1"/>
</dbReference>
<dbReference type="PANTHER" id="PTHR34153:SF2">
    <property type="entry name" value="SI:CH211-262H13.3-RELATED"/>
    <property type="match status" value="1"/>
</dbReference>
<dbReference type="PANTHER" id="PTHR34153">
    <property type="entry name" value="SI:CH211-262H13.3-RELATED-RELATED"/>
    <property type="match status" value="1"/>
</dbReference>
<dbReference type="AlphaFoldDB" id="A0A8B8G672"/>
<dbReference type="OrthoDB" id="6591746at2759"/>
<name>A0A8B8G672_9HEMI</name>
<evidence type="ECO:0000259" key="1">
    <source>
        <dbReference type="Pfam" id="PF16064"/>
    </source>
</evidence>
<organism evidence="2 3">
    <name type="scientific">Sipha flava</name>
    <name type="common">yellow sugarcane aphid</name>
    <dbReference type="NCBI Taxonomy" id="143950"/>
    <lineage>
        <taxon>Eukaryota</taxon>
        <taxon>Metazoa</taxon>
        <taxon>Ecdysozoa</taxon>
        <taxon>Arthropoda</taxon>
        <taxon>Hexapoda</taxon>
        <taxon>Insecta</taxon>
        <taxon>Pterygota</taxon>
        <taxon>Neoptera</taxon>
        <taxon>Paraneoptera</taxon>
        <taxon>Hemiptera</taxon>
        <taxon>Sternorrhyncha</taxon>
        <taxon>Aphidomorpha</taxon>
        <taxon>Aphidoidea</taxon>
        <taxon>Aphididae</taxon>
        <taxon>Sipha</taxon>
    </lineage>
</organism>
<dbReference type="InterPro" id="IPR032071">
    <property type="entry name" value="DUF4806"/>
</dbReference>
<keyword evidence="2" id="KW-1185">Reference proteome</keyword>
<dbReference type="GeneID" id="112689056"/>